<feature type="compositionally biased region" description="Basic and acidic residues" evidence="1">
    <location>
        <begin position="525"/>
        <end position="536"/>
    </location>
</feature>
<dbReference type="CDD" id="cd12432">
    <property type="entry name" value="RRM_ACINU"/>
    <property type="match status" value="1"/>
</dbReference>
<feature type="region of interest" description="Disordered" evidence="1">
    <location>
        <begin position="40"/>
        <end position="223"/>
    </location>
</feature>
<feature type="region of interest" description="Disordered" evidence="1">
    <location>
        <begin position="386"/>
        <end position="461"/>
    </location>
</feature>
<evidence type="ECO:0000256" key="1">
    <source>
        <dbReference type="SAM" id="MobiDB-lite"/>
    </source>
</evidence>
<keyword evidence="4" id="KW-1185">Reference proteome</keyword>
<proteinExistence type="predicted"/>
<comment type="caution">
    <text evidence="3">The sequence shown here is derived from an EMBL/GenBank/DDBJ whole genome shotgun (WGS) entry which is preliminary data.</text>
</comment>
<name>A0A167CDF3_9HYPO</name>
<protein>
    <submittedName>
        <fullName evidence="3">SAP domain protein</fullName>
    </submittedName>
</protein>
<feature type="compositionally biased region" description="Basic and acidic residues" evidence="1">
    <location>
        <begin position="588"/>
        <end position="600"/>
    </location>
</feature>
<dbReference type="AlphaFoldDB" id="A0A167CDF3"/>
<feature type="compositionally biased region" description="Polar residues" evidence="1">
    <location>
        <begin position="100"/>
        <end position="109"/>
    </location>
</feature>
<dbReference type="PANTHER" id="PTHR47031:SF3">
    <property type="entry name" value="SAP DOMAIN-CONTAINING PROTEIN"/>
    <property type="match status" value="1"/>
</dbReference>
<dbReference type="SMART" id="SM00513">
    <property type="entry name" value="SAP"/>
    <property type="match status" value="1"/>
</dbReference>
<dbReference type="Gene3D" id="1.10.720.30">
    <property type="entry name" value="SAP domain"/>
    <property type="match status" value="1"/>
</dbReference>
<feature type="compositionally biased region" description="Basic and acidic residues" evidence="1">
    <location>
        <begin position="440"/>
        <end position="451"/>
    </location>
</feature>
<feature type="compositionally biased region" description="Low complexity" evidence="1">
    <location>
        <begin position="40"/>
        <end position="75"/>
    </location>
</feature>
<organism evidence="3 4">
    <name type="scientific">Beauveria brongniartii RCEF 3172</name>
    <dbReference type="NCBI Taxonomy" id="1081107"/>
    <lineage>
        <taxon>Eukaryota</taxon>
        <taxon>Fungi</taxon>
        <taxon>Dikarya</taxon>
        <taxon>Ascomycota</taxon>
        <taxon>Pezizomycotina</taxon>
        <taxon>Sordariomycetes</taxon>
        <taxon>Hypocreomycetidae</taxon>
        <taxon>Hypocreales</taxon>
        <taxon>Cordycipitaceae</taxon>
        <taxon>Beauveria</taxon>
        <taxon>Beauveria brongniartii</taxon>
    </lineage>
</organism>
<dbReference type="SUPFAM" id="SSF68906">
    <property type="entry name" value="SAP domain"/>
    <property type="match status" value="1"/>
</dbReference>
<gene>
    <name evidence="3" type="ORF">BBO_05607</name>
</gene>
<sequence length="600" mass="63757">MTDWAKLKVVDLKAELKRRELPQHGLKAELVARLEEAAAPVADEAPIPAPPAEEAVPETETPATAPSPAPETTAAKSETREASVPVEASEEPADAAAETQPGNAEQQSLPAAVDAPSDASQKRKRKSATPSPDEEEVAIKRARALSEQGEEQQRDDVASAPASEETGAPADRPGSPMAVEQTPPTVSNKAAEHQQPLASPPPTQLPETIAPAVNDNDNDNYDKMHVDEDLSVAPAVHPATAALYISNLMRPLRPADIQAHVCELAAGAAVSSSSNSQATPADGGGGGVIVQFHLDQIRTHAFVVLSSVQAAARVRSKLHDRVWPNESNRKALCVDFVPAEKIDDWIAMEQGGGGGGGRPGRSTARWEVIYTTGPDGVVEARLQQAGGGPALSRGGPPRLPSFSQASATDTAGFRGDRDYNRDRDRDRGGGGGDLGSPRGSRRDDPNPRQERAIPPPPSELDYELQRTRARPSIKFQLVAPALAERRIDNMRSFYTKDTRRVLGREINRYSFEEGDGFVDRGKEVFEGIRPPHRERGGGGGGGRRGGGKFGGRGGGGGGGNRGRRNGGGDRPRSDRYLPGSSFGGGGGRRWDNDRSGDRRY</sequence>
<dbReference type="InterPro" id="IPR034257">
    <property type="entry name" value="Acinus_RRM"/>
</dbReference>
<feature type="region of interest" description="Disordered" evidence="1">
    <location>
        <begin position="525"/>
        <end position="600"/>
    </location>
</feature>
<dbReference type="Pfam" id="PF02037">
    <property type="entry name" value="SAP"/>
    <property type="match status" value="1"/>
</dbReference>
<dbReference type="EMBL" id="AZHA01000017">
    <property type="protein sequence ID" value="OAA41071.1"/>
    <property type="molecule type" value="Genomic_DNA"/>
</dbReference>
<dbReference type="PROSITE" id="PS50800">
    <property type="entry name" value="SAP"/>
    <property type="match status" value="1"/>
</dbReference>
<dbReference type="InterPro" id="IPR036361">
    <property type="entry name" value="SAP_dom_sf"/>
</dbReference>
<evidence type="ECO:0000313" key="3">
    <source>
        <dbReference type="EMBL" id="OAA41071.1"/>
    </source>
</evidence>
<feature type="compositionally biased region" description="Basic and acidic residues" evidence="1">
    <location>
        <begin position="566"/>
        <end position="575"/>
    </location>
</feature>
<feature type="compositionally biased region" description="Basic and acidic residues" evidence="1">
    <location>
        <begin position="414"/>
        <end position="428"/>
    </location>
</feature>
<feature type="compositionally biased region" description="Gly residues" evidence="1">
    <location>
        <begin position="537"/>
        <end position="560"/>
    </location>
</feature>
<feature type="domain" description="SAP" evidence="2">
    <location>
        <begin position="4"/>
        <end position="38"/>
    </location>
</feature>
<evidence type="ECO:0000259" key="2">
    <source>
        <dbReference type="PROSITE" id="PS50800"/>
    </source>
</evidence>
<dbReference type="OrthoDB" id="5348404at2759"/>
<reference evidence="3 4" key="1">
    <citation type="journal article" date="2016" name="Genome Biol. Evol.">
        <title>Divergent and convergent evolution of fungal pathogenicity.</title>
        <authorList>
            <person name="Shang Y."/>
            <person name="Xiao G."/>
            <person name="Zheng P."/>
            <person name="Cen K."/>
            <person name="Zhan S."/>
            <person name="Wang C."/>
        </authorList>
    </citation>
    <scope>NUCLEOTIDE SEQUENCE [LARGE SCALE GENOMIC DNA]</scope>
    <source>
        <strain evidence="3 4">RCEF 3172</strain>
    </source>
</reference>
<dbReference type="PANTHER" id="PTHR47031">
    <property type="entry name" value="SAP DNA-BINDING DOMAIN-CONTAINING PROTEIN"/>
    <property type="match status" value="1"/>
</dbReference>
<accession>A0A167CDF3</accession>
<dbReference type="InterPro" id="IPR003034">
    <property type="entry name" value="SAP_dom"/>
</dbReference>
<dbReference type="Proteomes" id="UP000076863">
    <property type="component" value="Unassembled WGS sequence"/>
</dbReference>
<evidence type="ECO:0000313" key="4">
    <source>
        <dbReference type="Proteomes" id="UP000076863"/>
    </source>
</evidence>